<accession>A0A1Y2FF85</accession>
<keyword evidence="1" id="KW-0472">Membrane</keyword>
<evidence type="ECO:0000256" key="2">
    <source>
        <dbReference type="SAM" id="SignalP"/>
    </source>
</evidence>
<feature type="signal peptide" evidence="2">
    <location>
        <begin position="1"/>
        <end position="18"/>
    </location>
</feature>
<evidence type="ECO:0000313" key="4">
    <source>
        <dbReference type="Proteomes" id="UP000193685"/>
    </source>
</evidence>
<dbReference type="Proteomes" id="UP000193685">
    <property type="component" value="Unassembled WGS sequence"/>
</dbReference>
<dbReference type="EMBL" id="MCFI01000009">
    <property type="protein sequence ID" value="ORY82589.1"/>
    <property type="molecule type" value="Genomic_DNA"/>
</dbReference>
<keyword evidence="2" id="KW-0732">Signal</keyword>
<sequence>MRTSFFTSLASILTAVSAQSVPTNGTAAPTSVLPVALPSATATTTVELRAGTTPLICSGTVITAAPASQTASPIAIDSNGILTCTNEVGLRLTGFLREAAAASAGNPPVYDVVLGTPPPVLPLIQGYFTVSNGALSASVSRNARRKRQSQPLFAGLSPAGTLQVGGTNAPGTISATVVGVTNAPGAAPSSGAPSSAPTAAPSNGVAPGVVPVTVTQTNTVTVTAASGAIQTLVVVQVTINGLPVGSVSVFVNINGVLVQVTVTGLSVSGNIVTIGAGFSVAPVVVSVVVIVSPVLYVSAGVTISGVTSVTGFVTAIGGGGAGAVTVINSAAPVTITRTQTIVVPAGTVVPVASGAAVVAVVVAPGSVPVIAAAAAARSNSSTILPAARGTAAKFGVSGLVAGVVAVGVAALF</sequence>
<feature type="transmembrane region" description="Helical" evidence="1">
    <location>
        <begin position="271"/>
        <end position="297"/>
    </location>
</feature>
<evidence type="ECO:0000313" key="3">
    <source>
        <dbReference type="EMBL" id="ORY82589.1"/>
    </source>
</evidence>
<reference evidence="3 4" key="1">
    <citation type="submission" date="2016-07" db="EMBL/GenBank/DDBJ databases">
        <title>Pervasive Adenine N6-methylation of Active Genes in Fungi.</title>
        <authorList>
            <consortium name="DOE Joint Genome Institute"/>
            <person name="Mondo S.J."/>
            <person name="Dannebaum R.O."/>
            <person name="Kuo R.C."/>
            <person name="Labutti K."/>
            <person name="Haridas S."/>
            <person name="Kuo A."/>
            <person name="Salamov A."/>
            <person name="Ahrendt S.R."/>
            <person name="Lipzen A."/>
            <person name="Sullivan W."/>
            <person name="Andreopoulos W.B."/>
            <person name="Clum A."/>
            <person name="Lindquist E."/>
            <person name="Daum C."/>
            <person name="Ramamoorthy G.K."/>
            <person name="Gryganskyi A."/>
            <person name="Culley D."/>
            <person name="Magnuson J.K."/>
            <person name="James T.Y."/>
            <person name="O'Malley M.A."/>
            <person name="Stajich J.E."/>
            <person name="Spatafora J.W."/>
            <person name="Visel A."/>
            <person name="Grigoriev I.V."/>
        </authorList>
    </citation>
    <scope>NUCLEOTIDE SEQUENCE [LARGE SCALE GENOMIC DNA]</scope>
    <source>
        <strain evidence="3 4">12-1054</strain>
    </source>
</reference>
<feature type="transmembrane region" description="Helical" evidence="1">
    <location>
        <begin position="351"/>
        <end position="373"/>
    </location>
</feature>
<protein>
    <submittedName>
        <fullName evidence="3">Uncharacterized protein</fullName>
    </submittedName>
</protein>
<proteinExistence type="predicted"/>
<feature type="chain" id="PRO_5012666211" evidence="2">
    <location>
        <begin position="19"/>
        <end position="412"/>
    </location>
</feature>
<organism evidence="3 4">
    <name type="scientific">Protomyces lactucae-debilis</name>
    <dbReference type="NCBI Taxonomy" id="2754530"/>
    <lineage>
        <taxon>Eukaryota</taxon>
        <taxon>Fungi</taxon>
        <taxon>Dikarya</taxon>
        <taxon>Ascomycota</taxon>
        <taxon>Taphrinomycotina</taxon>
        <taxon>Taphrinomycetes</taxon>
        <taxon>Taphrinales</taxon>
        <taxon>Protomycetaceae</taxon>
        <taxon>Protomyces</taxon>
    </lineage>
</organism>
<evidence type="ECO:0000256" key="1">
    <source>
        <dbReference type="SAM" id="Phobius"/>
    </source>
</evidence>
<dbReference type="STRING" id="56484.A0A1Y2FF85"/>
<comment type="caution">
    <text evidence="3">The sequence shown here is derived from an EMBL/GenBank/DDBJ whole genome shotgun (WGS) entry which is preliminary data.</text>
</comment>
<dbReference type="GeneID" id="63785891"/>
<name>A0A1Y2FF85_PROLT</name>
<feature type="transmembrane region" description="Helical" evidence="1">
    <location>
        <begin position="394"/>
        <end position="411"/>
    </location>
</feature>
<dbReference type="AlphaFoldDB" id="A0A1Y2FF85"/>
<keyword evidence="4" id="KW-1185">Reference proteome</keyword>
<dbReference type="RefSeq" id="XP_040725460.1">
    <property type="nucleotide sequence ID" value="XM_040869292.1"/>
</dbReference>
<keyword evidence="1" id="KW-1133">Transmembrane helix</keyword>
<keyword evidence="1" id="KW-0812">Transmembrane</keyword>
<gene>
    <name evidence="3" type="ORF">BCR37DRAFT_379592</name>
</gene>
<feature type="transmembrane region" description="Helical" evidence="1">
    <location>
        <begin position="309"/>
        <end position="331"/>
    </location>
</feature>